<evidence type="ECO:0000256" key="1">
    <source>
        <dbReference type="SAM" id="SignalP"/>
    </source>
</evidence>
<evidence type="ECO:0000313" key="3">
    <source>
        <dbReference type="EMBL" id="KAK0499113.1"/>
    </source>
</evidence>
<dbReference type="EMBL" id="JAUEPU010000010">
    <property type="protein sequence ID" value="KAK0499113.1"/>
    <property type="molecule type" value="Genomic_DNA"/>
</dbReference>
<dbReference type="AlphaFoldDB" id="A0AA39QA51"/>
<evidence type="ECO:0000313" key="4">
    <source>
        <dbReference type="Proteomes" id="UP001175228"/>
    </source>
</evidence>
<evidence type="ECO:0000259" key="2">
    <source>
        <dbReference type="Pfam" id="PF09949"/>
    </source>
</evidence>
<keyword evidence="4" id="KW-1185">Reference proteome</keyword>
<dbReference type="InterPro" id="IPR052935">
    <property type="entry name" value="Mg2+_PAP"/>
</dbReference>
<feature type="domain" description="Phosphatidate phosphatase APP1 catalytic" evidence="2">
    <location>
        <begin position="163"/>
        <end position="319"/>
    </location>
</feature>
<reference evidence="3" key="1">
    <citation type="submission" date="2023-06" db="EMBL/GenBank/DDBJ databases">
        <authorList>
            <consortium name="Lawrence Berkeley National Laboratory"/>
            <person name="Ahrendt S."/>
            <person name="Sahu N."/>
            <person name="Indic B."/>
            <person name="Wong-Bajracharya J."/>
            <person name="Merenyi Z."/>
            <person name="Ke H.-M."/>
            <person name="Monk M."/>
            <person name="Kocsube S."/>
            <person name="Drula E."/>
            <person name="Lipzen A."/>
            <person name="Balint B."/>
            <person name="Henrissat B."/>
            <person name="Andreopoulos B."/>
            <person name="Martin F.M."/>
            <person name="Harder C.B."/>
            <person name="Rigling D."/>
            <person name="Ford K.L."/>
            <person name="Foster G.D."/>
            <person name="Pangilinan J."/>
            <person name="Papanicolaou A."/>
            <person name="Barry K."/>
            <person name="LaButti K."/>
            <person name="Viragh M."/>
            <person name="Koriabine M."/>
            <person name="Yan M."/>
            <person name="Riley R."/>
            <person name="Champramary S."/>
            <person name="Plett K.L."/>
            <person name="Tsai I.J."/>
            <person name="Slot J."/>
            <person name="Sipos G."/>
            <person name="Plett J."/>
            <person name="Nagy L.G."/>
            <person name="Grigoriev I.V."/>
        </authorList>
    </citation>
    <scope>NUCLEOTIDE SEQUENCE</scope>
    <source>
        <strain evidence="3">HWK02</strain>
    </source>
</reference>
<dbReference type="Proteomes" id="UP001175228">
    <property type="component" value="Unassembled WGS sequence"/>
</dbReference>
<dbReference type="InterPro" id="IPR019236">
    <property type="entry name" value="APP1_cat"/>
</dbReference>
<organism evidence="3 4">
    <name type="scientific">Armillaria luteobubalina</name>
    <dbReference type="NCBI Taxonomy" id="153913"/>
    <lineage>
        <taxon>Eukaryota</taxon>
        <taxon>Fungi</taxon>
        <taxon>Dikarya</taxon>
        <taxon>Basidiomycota</taxon>
        <taxon>Agaricomycotina</taxon>
        <taxon>Agaricomycetes</taxon>
        <taxon>Agaricomycetidae</taxon>
        <taxon>Agaricales</taxon>
        <taxon>Marasmiineae</taxon>
        <taxon>Physalacriaceae</taxon>
        <taxon>Armillaria</taxon>
    </lineage>
</organism>
<name>A0AA39QA51_9AGAR</name>
<gene>
    <name evidence="3" type="ORF">EDD18DRAFT_62772</name>
</gene>
<dbReference type="Pfam" id="PF09949">
    <property type="entry name" value="APP1_cat"/>
    <property type="match status" value="1"/>
</dbReference>
<sequence>MRFTSVFLPCIVVTAWASPVTLDSIAEVLLFDAPAFQDPDNASTSLVSLQAFVYLKQLDLTKLTSTITGWTKSGGIGGSIETAVERLKLFAAVGVPGVSLSVGVAECSEQATLSATSGLPDLGLSATNASLGRCDGANTYIGSLLDAADAVTTTIFPSGTNGFGVISDIDDTVKISHVLDTVEFIKTTLFDNPEPVPGMPDLYASLSQTLNDPTFIYITGAPYQLFPFVREFLATSFAKSRGPIFSQNVILEDVSQVINVLSNPNDLLDYKLSQIDQVHGIYPNKAFLTVGDSTQSDPEVYAEAYRKYGNFIQCIWIRRVDGANNFNERFTAAFNGVPENKYRIYTDDEIPNLAHIDVAGGSC</sequence>
<proteinExistence type="predicted"/>
<feature type="chain" id="PRO_5041237339" description="Phosphatidate phosphatase APP1 catalytic domain-containing protein" evidence="1">
    <location>
        <begin position="18"/>
        <end position="363"/>
    </location>
</feature>
<dbReference type="PANTHER" id="PTHR28208">
    <property type="entry name" value="PHOSPHATIDATE PHOSPHATASE APP1"/>
    <property type="match status" value="1"/>
</dbReference>
<feature type="signal peptide" evidence="1">
    <location>
        <begin position="1"/>
        <end position="17"/>
    </location>
</feature>
<dbReference type="GO" id="GO:0008195">
    <property type="term" value="F:phosphatidate phosphatase activity"/>
    <property type="evidence" value="ECO:0007669"/>
    <property type="project" value="InterPro"/>
</dbReference>
<comment type="caution">
    <text evidence="3">The sequence shown here is derived from an EMBL/GenBank/DDBJ whole genome shotgun (WGS) entry which is preliminary data.</text>
</comment>
<dbReference type="PANTHER" id="PTHR28208:SF1">
    <property type="entry name" value="FILAMENT ORGANIZATION PROTEIN APP1-LIKE, PUTATIVE (AFU_ORTHOLOGUE AFUA_1G06650)-RELATED"/>
    <property type="match status" value="1"/>
</dbReference>
<keyword evidence="1" id="KW-0732">Signal</keyword>
<accession>A0AA39QA51</accession>
<dbReference type="GO" id="GO:0030479">
    <property type="term" value="C:actin cortical patch"/>
    <property type="evidence" value="ECO:0007669"/>
    <property type="project" value="TreeGrafter"/>
</dbReference>
<protein>
    <recommendedName>
        <fullName evidence="2">Phosphatidate phosphatase APP1 catalytic domain-containing protein</fullName>
    </recommendedName>
</protein>